<keyword evidence="3" id="KW-1185">Reference proteome</keyword>
<dbReference type="Proteomes" id="UP001229651">
    <property type="component" value="Unassembled WGS sequence"/>
</dbReference>
<dbReference type="EMBL" id="JAUSUT010000001">
    <property type="protein sequence ID" value="MDQ0377950.1"/>
    <property type="molecule type" value="Genomic_DNA"/>
</dbReference>
<organism evidence="2 3">
    <name type="scientific">Amycolatopsis thermophila</name>
    <dbReference type="NCBI Taxonomy" id="206084"/>
    <lineage>
        <taxon>Bacteria</taxon>
        <taxon>Bacillati</taxon>
        <taxon>Actinomycetota</taxon>
        <taxon>Actinomycetes</taxon>
        <taxon>Pseudonocardiales</taxon>
        <taxon>Pseudonocardiaceae</taxon>
        <taxon>Amycolatopsis</taxon>
    </lineage>
</organism>
<comment type="caution">
    <text evidence="2">The sequence shown here is derived from an EMBL/GenBank/DDBJ whole genome shotgun (WGS) entry which is preliminary data.</text>
</comment>
<reference evidence="2 3" key="1">
    <citation type="submission" date="2023-07" db="EMBL/GenBank/DDBJ databases">
        <title>Sequencing the genomes of 1000 actinobacteria strains.</title>
        <authorList>
            <person name="Klenk H.-P."/>
        </authorList>
    </citation>
    <scope>NUCLEOTIDE SEQUENCE [LARGE SCALE GENOMIC DNA]</scope>
    <source>
        <strain evidence="2 3">DSM 45805</strain>
    </source>
</reference>
<feature type="compositionally biased region" description="Low complexity" evidence="1">
    <location>
        <begin position="1"/>
        <end position="17"/>
    </location>
</feature>
<accession>A0ABU0ESN0</accession>
<evidence type="ECO:0000256" key="1">
    <source>
        <dbReference type="SAM" id="MobiDB-lite"/>
    </source>
</evidence>
<gene>
    <name evidence="2" type="ORF">FB470_001944</name>
</gene>
<feature type="compositionally biased region" description="Low complexity" evidence="1">
    <location>
        <begin position="25"/>
        <end position="52"/>
    </location>
</feature>
<protein>
    <recommendedName>
        <fullName evidence="4">Scaffolding protein</fullName>
    </recommendedName>
</protein>
<evidence type="ECO:0000313" key="2">
    <source>
        <dbReference type="EMBL" id="MDQ0377950.1"/>
    </source>
</evidence>
<name>A0ABU0ESN0_9PSEU</name>
<evidence type="ECO:0000313" key="3">
    <source>
        <dbReference type="Proteomes" id="UP001229651"/>
    </source>
</evidence>
<evidence type="ECO:0008006" key="4">
    <source>
        <dbReference type="Google" id="ProtNLM"/>
    </source>
</evidence>
<proteinExistence type="predicted"/>
<sequence length="241" mass="25319">MTDSTTTPAGSTSTGATTDDKQNVQQPPAGGDGQQQPPAGQQPTAGTGQQPADGQHGDGGKTFTQADLDRIISDRLGKAEQSWQQKQADQNKKIAQALGLAPDEEVDPAKALEQAQTTATQAQERADRAEAKVLAAAAGINPKRVDAFVKLCEISGALKGVDRSDEKAVAAAIKGAVEKGVEEYPEFKGGTLPNASGGDRSGGQQQTVTLEQFKAMDVDERTKLYRENEGLYKQLAAEAKK</sequence>
<feature type="region of interest" description="Disordered" evidence="1">
    <location>
        <begin position="185"/>
        <end position="205"/>
    </location>
</feature>
<feature type="region of interest" description="Disordered" evidence="1">
    <location>
        <begin position="1"/>
        <end position="69"/>
    </location>
</feature>
<dbReference type="RefSeq" id="WP_306990562.1">
    <property type="nucleotide sequence ID" value="NZ_JAUSUT010000001.1"/>
</dbReference>